<gene>
    <name evidence="1" type="ORF">ACFSJF_20380</name>
</gene>
<accession>A0ABW4W5D4</accession>
<proteinExistence type="predicted"/>
<dbReference type="EMBL" id="JBHUHQ010000041">
    <property type="protein sequence ID" value="MFD2046628.1"/>
    <property type="molecule type" value="Genomic_DNA"/>
</dbReference>
<organism evidence="1 2">
    <name type="scientific">Ornithinibacillus salinisoli</name>
    <dbReference type="NCBI Taxonomy" id="1848459"/>
    <lineage>
        <taxon>Bacteria</taxon>
        <taxon>Bacillati</taxon>
        <taxon>Bacillota</taxon>
        <taxon>Bacilli</taxon>
        <taxon>Bacillales</taxon>
        <taxon>Bacillaceae</taxon>
        <taxon>Ornithinibacillus</taxon>
    </lineage>
</organism>
<dbReference type="Proteomes" id="UP001597383">
    <property type="component" value="Unassembled WGS sequence"/>
</dbReference>
<evidence type="ECO:0000313" key="1">
    <source>
        <dbReference type="EMBL" id="MFD2046628.1"/>
    </source>
</evidence>
<comment type="caution">
    <text evidence="1">The sequence shown here is derived from an EMBL/GenBank/DDBJ whole genome shotgun (WGS) entry which is preliminary data.</text>
</comment>
<keyword evidence="2" id="KW-1185">Reference proteome</keyword>
<evidence type="ECO:0008006" key="3">
    <source>
        <dbReference type="Google" id="ProtNLM"/>
    </source>
</evidence>
<dbReference type="RefSeq" id="WP_377558678.1">
    <property type="nucleotide sequence ID" value="NZ_JBHUHQ010000041.1"/>
</dbReference>
<sequence length="154" mass="17783">MEQENWTDGIGNVNLFVKKMRIGDLILVPDNNKKYVYIGAIESDYYHDPKVDKPNEGSYPHQRKVKWFYDKNPLLRSDLPEEIRGSLRYPGTIANITKHIAIIEDLLNISEKINPKDSLVKKALKVLEELLEDNDSEIRLKAAEIIVRHGTLNE</sequence>
<protein>
    <recommendedName>
        <fullName evidence="3">HEAT repeat domain-containing protein</fullName>
    </recommendedName>
</protein>
<evidence type="ECO:0000313" key="2">
    <source>
        <dbReference type="Proteomes" id="UP001597383"/>
    </source>
</evidence>
<name>A0ABW4W5D4_9BACI</name>
<reference evidence="2" key="1">
    <citation type="journal article" date="2019" name="Int. J. Syst. Evol. Microbiol.">
        <title>The Global Catalogue of Microorganisms (GCM) 10K type strain sequencing project: providing services to taxonomists for standard genome sequencing and annotation.</title>
        <authorList>
            <consortium name="The Broad Institute Genomics Platform"/>
            <consortium name="The Broad Institute Genome Sequencing Center for Infectious Disease"/>
            <person name="Wu L."/>
            <person name="Ma J."/>
        </authorList>
    </citation>
    <scope>NUCLEOTIDE SEQUENCE [LARGE SCALE GENOMIC DNA]</scope>
    <source>
        <strain evidence="2">R28</strain>
    </source>
</reference>